<accession>A0ABN7S9U9</accession>
<feature type="region of interest" description="Disordered" evidence="1">
    <location>
        <begin position="265"/>
        <end position="291"/>
    </location>
</feature>
<proteinExistence type="predicted"/>
<evidence type="ECO:0000313" key="3">
    <source>
        <dbReference type="Proteomes" id="UP001158576"/>
    </source>
</evidence>
<dbReference type="EMBL" id="OU015568">
    <property type="protein sequence ID" value="CAG5091462.1"/>
    <property type="molecule type" value="Genomic_DNA"/>
</dbReference>
<name>A0ABN7S9U9_OIKDI</name>
<dbReference type="Proteomes" id="UP001158576">
    <property type="component" value="Chromosome PAR"/>
</dbReference>
<evidence type="ECO:0000313" key="2">
    <source>
        <dbReference type="EMBL" id="CAG5091462.1"/>
    </source>
</evidence>
<organism evidence="2 3">
    <name type="scientific">Oikopleura dioica</name>
    <name type="common">Tunicate</name>
    <dbReference type="NCBI Taxonomy" id="34765"/>
    <lineage>
        <taxon>Eukaryota</taxon>
        <taxon>Metazoa</taxon>
        <taxon>Chordata</taxon>
        <taxon>Tunicata</taxon>
        <taxon>Appendicularia</taxon>
        <taxon>Copelata</taxon>
        <taxon>Oikopleuridae</taxon>
        <taxon>Oikopleura</taxon>
    </lineage>
</organism>
<gene>
    <name evidence="2" type="ORF">OKIOD_LOCUS4617</name>
</gene>
<evidence type="ECO:0000256" key="1">
    <source>
        <dbReference type="SAM" id="MobiDB-lite"/>
    </source>
</evidence>
<keyword evidence="3" id="KW-1185">Reference proteome</keyword>
<protein>
    <submittedName>
        <fullName evidence="2">Oidioi.mRNA.OKI2018_I69.PAR.g13059.t1.cds</fullName>
    </submittedName>
</protein>
<reference evidence="2 3" key="1">
    <citation type="submission" date="2021-04" db="EMBL/GenBank/DDBJ databases">
        <authorList>
            <person name="Bliznina A."/>
        </authorList>
    </citation>
    <scope>NUCLEOTIDE SEQUENCE [LARGE SCALE GENOMIC DNA]</scope>
</reference>
<sequence>MLFSSFSMEKYAILVDGKPTAKFLKKQPKVFQHKSRYYPGHWDLYLIHLTHGLGDEYEDERVAFFAKDFESNPHLNEILPQLRFIIQQCSMCSVAERQLRMLQLLRGLLLNPFVDVARLEDELIKMAQFSLRDTGPEMIPGKEGLESAVQERATSFYNLMFKHGSICQEKLISSLRDIHPKDGSMFSLLSCGEAFLPAVRKGKSILARVAFLRRNIHCLTELIIRDDEPAASMMLVEPVGVFPTSLASQTLLFFRKIHCKDFGDRIRRDSNGQPKSKKKRRTKNVHDWLWG</sequence>